<dbReference type="Gene3D" id="1.10.287.470">
    <property type="entry name" value="Helix hairpin bin"/>
    <property type="match status" value="1"/>
</dbReference>
<dbReference type="Gene3D" id="2.40.50.100">
    <property type="match status" value="1"/>
</dbReference>
<dbReference type="Proteomes" id="UP000251545">
    <property type="component" value="Unassembled WGS sequence"/>
</dbReference>
<dbReference type="SUPFAM" id="SSF111369">
    <property type="entry name" value="HlyD-like secretion proteins"/>
    <property type="match status" value="1"/>
</dbReference>
<protein>
    <submittedName>
        <fullName evidence="4">Multidrug efflux pump subunit AcrA (Membrane-fusion protein)</fullName>
    </submittedName>
</protein>
<evidence type="ECO:0000313" key="4">
    <source>
        <dbReference type="EMBL" id="PQV51314.1"/>
    </source>
</evidence>
<dbReference type="GO" id="GO:0015562">
    <property type="term" value="F:efflux transmembrane transporter activity"/>
    <property type="evidence" value="ECO:0007669"/>
    <property type="project" value="TreeGrafter"/>
</dbReference>
<sequence length="399" mass="43956">MTTTDNYMRKIILAILGILIIISALFIAKNLINSKKRPKPVQEKVVKTVFTDTVKNGIVKIVIPANGSLVAKRRVELYSEVQGVFKSGAKLFKPGQKFAKGQTLIRIDAAEFYAGLQSAKSDLYNSIAAVMPDLQLDFPEISGKWQKYLNSFNLNASTPKLPEMSSEKENYFITGRGIVSSYYNVKNLEERLSKYTIKAPFSGVLVEALVTEGSLVRAGQKLGEFIDPSVYEMEVAISKAYASLLKVGEPVVLNNLDDTKTYNGVVSRVNGSIDATTQTITAYIEVKNEALKEGMYLEANLNAKEEPESIEINRNLLNEGAQIFVVRDSILDVMDVKPVYFSDTKVVLKQVPDGTIILSKPVPGAYAGMLVKPYEDKNNAGATTTSTPSETDIRNRKAK</sequence>
<dbReference type="EMBL" id="PVEO01000001">
    <property type="protein sequence ID" value="PQV51314.1"/>
    <property type="molecule type" value="Genomic_DNA"/>
</dbReference>
<feature type="compositionally biased region" description="Polar residues" evidence="1">
    <location>
        <begin position="380"/>
        <end position="390"/>
    </location>
</feature>
<reference evidence="4 5" key="1">
    <citation type="submission" date="2018-02" db="EMBL/GenBank/DDBJ databases">
        <title>Genomic Encyclopedia of Archaeal and Bacterial Type Strains, Phase II (KMG-II): from individual species to whole genera.</title>
        <authorList>
            <person name="Goeker M."/>
        </authorList>
    </citation>
    <scope>NUCLEOTIDE SEQUENCE [LARGE SCALE GENOMIC DNA]</scope>
    <source>
        <strain evidence="4 5">DSM 21165</strain>
    </source>
</reference>
<name>A0A362X3L9_9FLAO</name>
<gene>
    <name evidence="4" type="ORF">CLV33_101237</name>
</gene>
<feature type="transmembrane region" description="Helical" evidence="2">
    <location>
        <begin position="12"/>
        <end position="32"/>
    </location>
</feature>
<dbReference type="PANTHER" id="PTHR30469">
    <property type="entry name" value="MULTIDRUG RESISTANCE PROTEIN MDTA"/>
    <property type="match status" value="1"/>
</dbReference>
<evidence type="ECO:0000259" key="3">
    <source>
        <dbReference type="Pfam" id="PF25917"/>
    </source>
</evidence>
<dbReference type="AlphaFoldDB" id="A0A362X3L9"/>
<keyword evidence="2" id="KW-0812">Transmembrane</keyword>
<feature type="domain" description="Multidrug resistance protein MdtA-like barrel-sandwich hybrid" evidence="3">
    <location>
        <begin position="74"/>
        <end position="221"/>
    </location>
</feature>
<keyword evidence="2" id="KW-1133">Transmembrane helix</keyword>
<dbReference type="Pfam" id="PF25917">
    <property type="entry name" value="BSH_RND"/>
    <property type="match status" value="1"/>
</dbReference>
<proteinExistence type="predicted"/>
<comment type="caution">
    <text evidence="4">The sequence shown here is derived from an EMBL/GenBank/DDBJ whole genome shotgun (WGS) entry which is preliminary data.</text>
</comment>
<dbReference type="GO" id="GO:1990281">
    <property type="term" value="C:efflux pump complex"/>
    <property type="evidence" value="ECO:0007669"/>
    <property type="project" value="TreeGrafter"/>
</dbReference>
<dbReference type="InterPro" id="IPR058625">
    <property type="entry name" value="MdtA-like_BSH"/>
</dbReference>
<accession>A0A362X3L9</accession>
<feature type="region of interest" description="Disordered" evidence="1">
    <location>
        <begin position="376"/>
        <end position="399"/>
    </location>
</feature>
<dbReference type="PANTHER" id="PTHR30469:SF15">
    <property type="entry name" value="HLYD FAMILY OF SECRETION PROTEINS"/>
    <property type="match status" value="1"/>
</dbReference>
<evidence type="ECO:0000256" key="1">
    <source>
        <dbReference type="SAM" id="MobiDB-lite"/>
    </source>
</evidence>
<evidence type="ECO:0000313" key="5">
    <source>
        <dbReference type="Proteomes" id="UP000251545"/>
    </source>
</evidence>
<organism evidence="4 5">
    <name type="scientific">Jejuia pallidilutea</name>
    <dbReference type="NCBI Taxonomy" id="504487"/>
    <lineage>
        <taxon>Bacteria</taxon>
        <taxon>Pseudomonadati</taxon>
        <taxon>Bacteroidota</taxon>
        <taxon>Flavobacteriia</taxon>
        <taxon>Flavobacteriales</taxon>
        <taxon>Flavobacteriaceae</taxon>
        <taxon>Jejuia</taxon>
    </lineage>
</organism>
<dbReference type="Gene3D" id="2.40.30.170">
    <property type="match status" value="1"/>
</dbReference>
<evidence type="ECO:0000256" key="2">
    <source>
        <dbReference type="SAM" id="Phobius"/>
    </source>
</evidence>
<keyword evidence="2" id="KW-0472">Membrane</keyword>